<comment type="caution">
    <text evidence="2">The sequence shown here is derived from an EMBL/GenBank/DDBJ whole genome shotgun (WGS) entry which is preliminary data.</text>
</comment>
<dbReference type="Proteomes" id="UP000681967">
    <property type="component" value="Unassembled WGS sequence"/>
</dbReference>
<evidence type="ECO:0000313" key="2">
    <source>
        <dbReference type="EMBL" id="CAF1274083.1"/>
    </source>
</evidence>
<dbReference type="SMART" id="SM00255">
    <property type="entry name" value="TIR"/>
    <property type="match status" value="1"/>
</dbReference>
<dbReference type="PANTHER" id="PTHR46270:SF2">
    <property type="entry name" value="TIR DOMAIN-CONTAINING PROTEIN"/>
    <property type="match status" value="1"/>
</dbReference>
<proteinExistence type="predicted"/>
<gene>
    <name evidence="3" type="ORF">BYL167_LOCUS8529</name>
    <name evidence="2" type="ORF">CJN711_LOCUS15625</name>
</gene>
<dbReference type="SUPFAM" id="SSF52200">
    <property type="entry name" value="Toll/Interleukin receptor TIR domain"/>
    <property type="match status" value="1"/>
</dbReference>
<dbReference type="PROSITE" id="PS50104">
    <property type="entry name" value="TIR"/>
    <property type="match status" value="1"/>
</dbReference>
<dbReference type="EMBL" id="CAJNOV010007239">
    <property type="protein sequence ID" value="CAF1274083.1"/>
    <property type="molecule type" value="Genomic_DNA"/>
</dbReference>
<organism evidence="2 4">
    <name type="scientific">Rotaria magnacalcarata</name>
    <dbReference type="NCBI Taxonomy" id="392030"/>
    <lineage>
        <taxon>Eukaryota</taxon>
        <taxon>Metazoa</taxon>
        <taxon>Spiralia</taxon>
        <taxon>Gnathifera</taxon>
        <taxon>Rotifera</taxon>
        <taxon>Eurotatoria</taxon>
        <taxon>Bdelloidea</taxon>
        <taxon>Philodinida</taxon>
        <taxon>Philodinidae</taxon>
        <taxon>Rotaria</taxon>
    </lineage>
</organism>
<name>A0A815BRB9_9BILA</name>
<dbReference type="EMBL" id="CAJOBH010002355">
    <property type="protein sequence ID" value="CAF3902267.1"/>
    <property type="molecule type" value="Genomic_DNA"/>
</dbReference>
<evidence type="ECO:0000313" key="4">
    <source>
        <dbReference type="Proteomes" id="UP000663855"/>
    </source>
</evidence>
<reference evidence="2" key="1">
    <citation type="submission" date="2021-02" db="EMBL/GenBank/DDBJ databases">
        <authorList>
            <person name="Nowell W R."/>
        </authorList>
    </citation>
    <scope>NUCLEOTIDE SEQUENCE</scope>
</reference>
<protein>
    <recommendedName>
        <fullName evidence="1">TIR domain-containing protein</fullName>
    </recommendedName>
</protein>
<dbReference type="AlphaFoldDB" id="A0A815BRB9"/>
<dbReference type="PANTHER" id="PTHR46270">
    <property type="entry name" value="ARMADILLO-TYPE FOLD-RELATED"/>
    <property type="match status" value="1"/>
</dbReference>
<dbReference type="Pfam" id="PF13676">
    <property type="entry name" value="TIR_2"/>
    <property type="match status" value="1"/>
</dbReference>
<feature type="domain" description="TIR" evidence="1">
    <location>
        <begin position="686"/>
        <end position="808"/>
    </location>
</feature>
<dbReference type="GO" id="GO:0007165">
    <property type="term" value="P:signal transduction"/>
    <property type="evidence" value="ECO:0007669"/>
    <property type="project" value="InterPro"/>
</dbReference>
<dbReference type="InterPro" id="IPR035897">
    <property type="entry name" value="Toll_tir_struct_dom_sf"/>
</dbReference>
<dbReference type="Proteomes" id="UP000663855">
    <property type="component" value="Unassembled WGS sequence"/>
</dbReference>
<evidence type="ECO:0000313" key="3">
    <source>
        <dbReference type="EMBL" id="CAF3902267.1"/>
    </source>
</evidence>
<dbReference type="InterPro" id="IPR000157">
    <property type="entry name" value="TIR_dom"/>
</dbReference>
<evidence type="ECO:0000259" key="1">
    <source>
        <dbReference type="PROSITE" id="PS50104"/>
    </source>
</evidence>
<accession>A0A815BRB9</accession>
<sequence>MENLLARHLLLVQQLLTKKNNVEPKNITKLFDEIVDFLNNTACDSHGLNLLATVAHELASIHTLKLFSNPNIIDHELFMYMRCTFEMLLIKSSHLRHTKMLYEEEQCFNDISYLIARLCLYQNEVLVNFYTQSTTKHPRELQLPSKHFVADKIPLINHSPNVLLRKRNIIADKLVTCNSLDEKLSITPNIQINDSQMPTCATQKSINLSYEDIFLNKQILLKLAFSISDLAETEYNSYHIKYKVIGRLVRVCTKLIDTNFDSLLHPIIKCLHSNMYLTVFDTVNLQQPILDPKQAFFIRECFNFIDQHGYKQQTEIAEDLFKSMLKNTTEIFAKYLPVTLAPTDSRESSSISGQEKIEEAGIRMQALSHHIKILNYFASTPSIRKNFISLTIIDDILSIVRKGPFSLIHSQLCHPDVGTIAWSLTLLYNLMFDRNLFKMLKEKDTLHICEKFHAAKNDTIHFTSKNIAALLKQKDIDEIQDPYRLTKSYFYYLKNTLKQPNQKFQGIPLANTLNTLETISQNDDVKEEIAKDSHGFEMLSECACDPKFDEKTVQQPAMRIIFTVSCVGEIATEKIKEDDKLLKTIQENTASTEISKERVANGIMWNIENGRKFMENAIDKQERAKEIRTQLSRPSTLPQLTPPKIMKLEPKTAPIYNYIRGDYQEWEKLCPPSKPEPVPEESKEPEPFDLMISYCHAQRDICHRLYDCLVKDNFSVWIDKENMYGSVLESMAEAIERSDIVLMCISNKYKESNACQLEAKYAWKRKKKTIPVKVEEKYDPMGWLGLLCSDDTYIDFIKLGFDKAYKELLKEIRKIKNSDRK</sequence>
<dbReference type="Gene3D" id="3.40.50.10140">
    <property type="entry name" value="Toll/interleukin-1 receptor homology (TIR) domain"/>
    <property type="match status" value="1"/>
</dbReference>